<dbReference type="Pfam" id="PF00067">
    <property type="entry name" value="p450"/>
    <property type="match status" value="1"/>
</dbReference>
<name>A0AAV3QFS0_LITER</name>
<protein>
    <submittedName>
        <fullName evidence="13">Oxygenase</fullName>
    </submittedName>
</protein>
<accession>A0AAV3QFS0</accession>
<evidence type="ECO:0000256" key="3">
    <source>
        <dbReference type="ARBA" id="ARBA00010617"/>
    </source>
</evidence>
<evidence type="ECO:0000256" key="4">
    <source>
        <dbReference type="ARBA" id="ARBA00022617"/>
    </source>
</evidence>
<organism evidence="13 14">
    <name type="scientific">Lithospermum erythrorhizon</name>
    <name type="common">Purple gromwell</name>
    <name type="synonym">Lithospermum officinale var. erythrorhizon</name>
    <dbReference type="NCBI Taxonomy" id="34254"/>
    <lineage>
        <taxon>Eukaryota</taxon>
        <taxon>Viridiplantae</taxon>
        <taxon>Streptophyta</taxon>
        <taxon>Embryophyta</taxon>
        <taxon>Tracheophyta</taxon>
        <taxon>Spermatophyta</taxon>
        <taxon>Magnoliopsida</taxon>
        <taxon>eudicotyledons</taxon>
        <taxon>Gunneridae</taxon>
        <taxon>Pentapetalae</taxon>
        <taxon>asterids</taxon>
        <taxon>lamiids</taxon>
        <taxon>Boraginales</taxon>
        <taxon>Boraginaceae</taxon>
        <taxon>Boraginoideae</taxon>
        <taxon>Lithospermeae</taxon>
        <taxon>Lithospermum</taxon>
    </lineage>
</organism>
<evidence type="ECO:0000256" key="7">
    <source>
        <dbReference type="ARBA" id="ARBA00022989"/>
    </source>
</evidence>
<dbReference type="PANTHER" id="PTHR24282:SF224">
    <property type="entry name" value="CYTOCHROME P450 734A1"/>
    <property type="match status" value="1"/>
</dbReference>
<dbReference type="InterPro" id="IPR050665">
    <property type="entry name" value="Cytochrome_P450_Monooxygen"/>
</dbReference>
<dbReference type="InterPro" id="IPR001128">
    <property type="entry name" value="Cyt_P450"/>
</dbReference>
<dbReference type="Proteomes" id="UP001454036">
    <property type="component" value="Unassembled WGS sequence"/>
</dbReference>
<dbReference type="InterPro" id="IPR002402">
    <property type="entry name" value="Cyt_P450_E_grp-II"/>
</dbReference>
<dbReference type="AlphaFoldDB" id="A0AAV3QFS0"/>
<proteinExistence type="inferred from homology"/>
<comment type="subcellular location">
    <subcellularLocation>
        <location evidence="2">Membrane</location>
    </subcellularLocation>
</comment>
<evidence type="ECO:0000313" key="14">
    <source>
        <dbReference type="Proteomes" id="UP001454036"/>
    </source>
</evidence>
<keyword evidence="4" id="KW-0349">Heme</keyword>
<evidence type="ECO:0000256" key="9">
    <source>
        <dbReference type="ARBA" id="ARBA00023004"/>
    </source>
</evidence>
<keyword evidence="6" id="KW-0479">Metal-binding</keyword>
<dbReference type="PANTHER" id="PTHR24282">
    <property type="entry name" value="CYTOCHROME P450 FAMILY MEMBER"/>
    <property type="match status" value="1"/>
</dbReference>
<dbReference type="GO" id="GO:0016705">
    <property type="term" value="F:oxidoreductase activity, acting on paired donors, with incorporation or reduction of molecular oxygen"/>
    <property type="evidence" value="ECO:0007669"/>
    <property type="project" value="InterPro"/>
</dbReference>
<dbReference type="SUPFAM" id="SSF48264">
    <property type="entry name" value="Cytochrome P450"/>
    <property type="match status" value="1"/>
</dbReference>
<evidence type="ECO:0000256" key="12">
    <source>
        <dbReference type="SAM" id="Phobius"/>
    </source>
</evidence>
<dbReference type="EMBL" id="BAABME010036925">
    <property type="protein sequence ID" value="GAA0162907.1"/>
    <property type="molecule type" value="Genomic_DNA"/>
</dbReference>
<dbReference type="GO" id="GO:0016131">
    <property type="term" value="P:brassinosteroid metabolic process"/>
    <property type="evidence" value="ECO:0007669"/>
    <property type="project" value="TreeGrafter"/>
</dbReference>
<dbReference type="PRINTS" id="PR00464">
    <property type="entry name" value="EP450II"/>
</dbReference>
<keyword evidence="8" id="KW-0560">Oxidoreductase</keyword>
<keyword evidence="5 12" id="KW-0812">Transmembrane</keyword>
<keyword evidence="9" id="KW-0408">Iron</keyword>
<feature type="transmembrane region" description="Helical" evidence="12">
    <location>
        <begin position="14"/>
        <end position="33"/>
    </location>
</feature>
<evidence type="ECO:0000313" key="13">
    <source>
        <dbReference type="EMBL" id="GAA0162907.1"/>
    </source>
</evidence>
<dbReference type="GO" id="GO:0004497">
    <property type="term" value="F:monooxygenase activity"/>
    <property type="evidence" value="ECO:0007669"/>
    <property type="project" value="UniProtKB-KW"/>
</dbReference>
<sequence>MEEGFQFLYSFKPFAITFILLLFLAIVFSFLWWRPRKIEQHFSKQGIRGPPYKFFVGNAKELVSLMLKATSQPIFPFSHNILPRVLSFYHHWKKIYGATFLVWFGPTVRLTVADPDLIREIFTSKSEFYEKNEAHPLIKQLEGDGLLSLKGEKWAHHRKIITPTFHLENLKMMIPMAAKGVIEKLENILSKSKTESLDDGVEIEVSEWFQTLTEDIVTRTAFGRSYEDGKAIFRLQAQQMVLASEAFQKIFIPGYRYIISLFNYS</sequence>
<keyword evidence="11 12" id="KW-0472">Membrane</keyword>
<evidence type="ECO:0000256" key="10">
    <source>
        <dbReference type="ARBA" id="ARBA00023033"/>
    </source>
</evidence>
<evidence type="ECO:0000256" key="2">
    <source>
        <dbReference type="ARBA" id="ARBA00004370"/>
    </source>
</evidence>
<evidence type="ECO:0000256" key="11">
    <source>
        <dbReference type="ARBA" id="ARBA00023136"/>
    </source>
</evidence>
<evidence type="ECO:0000256" key="6">
    <source>
        <dbReference type="ARBA" id="ARBA00022723"/>
    </source>
</evidence>
<dbReference type="GO" id="GO:0005506">
    <property type="term" value="F:iron ion binding"/>
    <property type="evidence" value="ECO:0007669"/>
    <property type="project" value="InterPro"/>
</dbReference>
<dbReference type="GO" id="GO:0016020">
    <property type="term" value="C:membrane"/>
    <property type="evidence" value="ECO:0007669"/>
    <property type="project" value="UniProtKB-SubCell"/>
</dbReference>
<dbReference type="InterPro" id="IPR036396">
    <property type="entry name" value="Cyt_P450_sf"/>
</dbReference>
<evidence type="ECO:0000256" key="5">
    <source>
        <dbReference type="ARBA" id="ARBA00022692"/>
    </source>
</evidence>
<reference evidence="13 14" key="1">
    <citation type="submission" date="2024-01" db="EMBL/GenBank/DDBJ databases">
        <title>The complete chloroplast genome sequence of Lithospermum erythrorhizon: insights into the phylogenetic relationship among Boraginaceae species and the maternal lineages of purple gromwells.</title>
        <authorList>
            <person name="Okada T."/>
            <person name="Watanabe K."/>
        </authorList>
    </citation>
    <scope>NUCLEOTIDE SEQUENCE [LARGE SCALE GENOMIC DNA]</scope>
</reference>
<gene>
    <name evidence="13" type="ORF">LIER_43620</name>
</gene>
<dbReference type="GO" id="GO:0020037">
    <property type="term" value="F:heme binding"/>
    <property type="evidence" value="ECO:0007669"/>
    <property type="project" value="InterPro"/>
</dbReference>
<comment type="cofactor">
    <cofactor evidence="1">
        <name>heme</name>
        <dbReference type="ChEBI" id="CHEBI:30413"/>
    </cofactor>
</comment>
<dbReference type="GO" id="GO:0010268">
    <property type="term" value="P:brassinosteroid homeostasis"/>
    <property type="evidence" value="ECO:0007669"/>
    <property type="project" value="TreeGrafter"/>
</dbReference>
<evidence type="ECO:0000256" key="1">
    <source>
        <dbReference type="ARBA" id="ARBA00001971"/>
    </source>
</evidence>
<keyword evidence="14" id="KW-1185">Reference proteome</keyword>
<keyword evidence="7 12" id="KW-1133">Transmembrane helix</keyword>
<keyword evidence="10" id="KW-0503">Monooxygenase</keyword>
<evidence type="ECO:0000256" key="8">
    <source>
        <dbReference type="ARBA" id="ARBA00023002"/>
    </source>
</evidence>
<comment type="similarity">
    <text evidence="3">Belongs to the cytochrome P450 family.</text>
</comment>
<comment type="caution">
    <text evidence="13">The sequence shown here is derived from an EMBL/GenBank/DDBJ whole genome shotgun (WGS) entry which is preliminary data.</text>
</comment>
<dbReference type="Gene3D" id="1.10.630.10">
    <property type="entry name" value="Cytochrome P450"/>
    <property type="match status" value="1"/>
</dbReference>